<dbReference type="InterPro" id="IPR013149">
    <property type="entry name" value="ADH-like_C"/>
</dbReference>
<evidence type="ECO:0000256" key="2">
    <source>
        <dbReference type="ARBA" id="ARBA00008072"/>
    </source>
</evidence>
<dbReference type="PANTHER" id="PTHR43161">
    <property type="entry name" value="SORBITOL DEHYDROGENASE"/>
    <property type="match status" value="1"/>
</dbReference>
<evidence type="ECO:0000256" key="1">
    <source>
        <dbReference type="ARBA" id="ARBA00001947"/>
    </source>
</evidence>
<dbReference type="Gene3D" id="3.90.180.10">
    <property type="entry name" value="Medium-chain alcohol dehydrogenases, catalytic domain"/>
    <property type="match status" value="1"/>
</dbReference>
<evidence type="ECO:0000256" key="4">
    <source>
        <dbReference type="ARBA" id="ARBA00022833"/>
    </source>
</evidence>
<dbReference type="InterPro" id="IPR011032">
    <property type="entry name" value="GroES-like_sf"/>
</dbReference>
<sequence>MGSSSSSIPTVQKTSIYSGVRLSFGSAPIRAEVPSSSPATFSVQRSIPASASWLRIFPWENPERPKQSKLAPAAARDTATLKTGGSINSSLSSALMGRGNGDRRGEVRNSDRHERLAFLLPSIPNVSNLKISPNQAQVAIMATGLCGSDLHYYLHGRNGDFQLQAPLVLGHEASGVVTAVGAGVKGLKVGTRVAIEAGVFCNECSYCASGRVNLCKSMRFCSSAKTFPHLDGTLQTYMNHPAHLLHPLPQACSFDDGALAEPLSVLIHAARRAQLSKGQSVLVFGVGAIGLLACSVAKSMGASRIVAVDINQARLDFATSNGFAEATFCLPMGSKAKNPEEGLHCSQTGTESVLRKFGQPDGFDVVFECTGAEPCIQMSVHAACVGGKVTLIGMGSRNVLLPISAAATREVDLVGSFRYAHTYPEALELLSSGKLGAVHKLITHRFSLSETQKAFELLSRGRDEDGRMVLKVIVGPDEAATCQ</sequence>
<keyword evidence="3 6" id="KW-0479">Metal-binding</keyword>
<dbReference type="Proteomes" id="UP000815677">
    <property type="component" value="Unassembled WGS sequence"/>
</dbReference>
<dbReference type="Pfam" id="PF00107">
    <property type="entry name" value="ADH_zinc_N"/>
    <property type="match status" value="1"/>
</dbReference>
<keyword evidence="4 6" id="KW-0862">Zinc</keyword>
<evidence type="ECO:0000313" key="8">
    <source>
        <dbReference type="EMBL" id="GAT58578.1"/>
    </source>
</evidence>
<evidence type="ECO:0000313" key="9">
    <source>
        <dbReference type="Proteomes" id="UP000815677"/>
    </source>
</evidence>
<dbReference type="PANTHER" id="PTHR43161:SF25">
    <property type="entry name" value="ALCOHOL DEHYDROGENASE, PUTATIVE (AFU_ORTHOLOGUE AFUA_1G14390)-RELATED"/>
    <property type="match status" value="1"/>
</dbReference>
<dbReference type="Pfam" id="PF08240">
    <property type="entry name" value="ADH_N"/>
    <property type="match status" value="1"/>
</dbReference>
<dbReference type="InterPro" id="IPR045306">
    <property type="entry name" value="SDH-like"/>
</dbReference>
<name>A0ABQ0M5G1_MYCCL</name>
<evidence type="ECO:0000256" key="6">
    <source>
        <dbReference type="RuleBase" id="RU361277"/>
    </source>
</evidence>
<dbReference type="EMBL" id="DF849740">
    <property type="protein sequence ID" value="GAT58578.1"/>
    <property type="molecule type" value="Genomic_DNA"/>
</dbReference>
<evidence type="ECO:0000256" key="5">
    <source>
        <dbReference type="ARBA" id="ARBA00023002"/>
    </source>
</evidence>
<dbReference type="SUPFAM" id="SSF50129">
    <property type="entry name" value="GroES-like"/>
    <property type="match status" value="1"/>
</dbReference>
<reference evidence="8" key="1">
    <citation type="submission" date="2014-09" db="EMBL/GenBank/DDBJ databases">
        <title>Genome sequence of the luminous mushroom Mycena chlorophos for searching fungal bioluminescence genes.</title>
        <authorList>
            <person name="Tanaka Y."/>
            <person name="Kasuga D."/>
            <person name="Oba Y."/>
            <person name="Hase S."/>
            <person name="Sato K."/>
            <person name="Oba Y."/>
            <person name="Sakakibara Y."/>
        </authorList>
    </citation>
    <scope>NUCLEOTIDE SEQUENCE</scope>
</reference>
<protein>
    <submittedName>
        <fullName evidence="8">GroES-like protein</fullName>
    </submittedName>
</protein>
<comment type="similarity">
    <text evidence="2 6">Belongs to the zinc-containing alcohol dehydrogenase family.</text>
</comment>
<keyword evidence="5" id="KW-0560">Oxidoreductase</keyword>
<evidence type="ECO:0000259" key="7">
    <source>
        <dbReference type="SMART" id="SM00829"/>
    </source>
</evidence>
<dbReference type="SUPFAM" id="SSF51735">
    <property type="entry name" value="NAD(P)-binding Rossmann-fold domains"/>
    <property type="match status" value="1"/>
</dbReference>
<keyword evidence="9" id="KW-1185">Reference proteome</keyword>
<gene>
    <name evidence="8" type="ORF">MCHLO_14991</name>
</gene>
<accession>A0ABQ0M5G1</accession>
<proteinExistence type="inferred from homology"/>
<dbReference type="InterPro" id="IPR002328">
    <property type="entry name" value="ADH_Zn_CS"/>
</dbReference>
<dbReference type="SMART" id="SM00829">
    <property type="entry name" value="PKS_ER"/>
    <property type="match status" value="1"/>
</dbReference>
<dbReference type="PROSITE" id="PS00059">
    <property type="entry name" value="ADH_ZINC"/>
    <property type="match status" value="1"/>
</dbReference>
<dbReference type="Gene3D" id="3.40.50.720">
    <property type="entry name" value="NAD(P)-binding Rossmann-like Domain"/>
    <property type="match status" value="1"/>
</dbReference>
<dbReference type="InterPro" id="IPR036291">
    <property type="entry name" value="NAD(P)-bd_dom_sf"/>
</dbReference>
<dbReference type="InterPro" id="IPR020843">
    <property type="entry name" value="ER"/>
</dbReference>
<organism evidence="8 9">
    <name type="scientific">Mycena chlorophos</name>
    <name type="common">Agaric fungus</name>
    <name type="synonym">Agaricus chlorophos</name>
    <dbReference type="NCBI Taxonomy" id="658473"/>
    <lineage>
        <taxon>Eukaryota</taxon>
        <taxon>Fungi</taxon>
        <taxon>Dikarya</taxon>
        <taxon>Basidiomycota</taxon>
        <taxon>Agaricomycotina</taxon>
        <taxon>Agaricomycetes</taxon>
        <taxon>Agaricomycetidae</taxon>
        <taxon>Agaricales</taxon>
        <taxon>Marasmiineae</taxon>
        <taxon>Mycenaceae</taxon>
        <taxon>Mycena</taxon>
    </lineage>
</organism>
<dbReference type="InterPro" id="IPR013154">
    <property type="entry name" value="ADH-like_N"/>
</dbReference>
<dbReference type="CDD" id="cd05285">
    <property type="entry name" value="sorbitol_DH"/>
    <property type="match status" value="1"/>
</dbReference>
<evidence type="ECO:0000256" key="3">
    <source>
        <dbReference type="ARBA" id="ARBA00022723"/>
    </source>
</evidence>
<comment type="cofactor">
    <cofactor evidence="1 6">
        <name>Zn(2+)</name>
        <dbReference type="ChEBI" id="CHEBI:29105"/>
    </cofactor>
</comment>
<feature type="domain" description="Enoyl reductase (ER)" evidence="7">
    <location>
        <begin position="111"/>
        <end position="470"/>
    </location>
</feature>